<keyword evidence="3" id="KW-0472">Membrane</keyword>
<evidence type="ECO:0000313" key="6">
    <source>
        <dbReference type="Proteomes" id="UP001146793"/>
    </source>
</evidence>
<keyword evidence="3" id="KW-0812">Transmembrane</keyword>
<evidence type="ECO:0000259" key="4">
    <source>
        <dbReference type="PROSITE" id="PS50263"/>
    </source>
</evidence>
<feature type="domain" description="CN hydrolase" evidence="4">
    <location>
        <begin position="64"/>
        <end position="347"/>
    </location>
</feature>
<dbReference type="InterPro" id="IPR003010">
    <property type="entry name" value="C-N_Hydrolase"/>
</dbReference>
<evidence type="ECO:0000256" key="1">
    <source>
        <dbReference type="ARBA" id="ARBA00008225"/>
    </source>
</evidence>
<evidence type="ECO:0000256" key="2">
    <source>
        <dbReference type="ARBA" id="ARBA00022801"/>
    </source>
</evidence>
<keyword evidence="3" id="KW-1133">Transmembrane helix</keyword>
<organism evidence="5 6">
    <name type="scientific">Anaeramoeba flamelloides</name>
    <dbReference type="NCBI Taxonomy" id="1746091"/>
    <lineage>
        <taxon>Eukaryota</taxon>
        <taxon>Metamonada</taxon>
        <taxon>Anaeramoebidae</taxon>
        <taxon>Anaeramoeba</taxon>
    </lineage>
</organism>
<dbReference type="EMBL" id="JANTQA010000029">
    <property type="protein sequence ID" value="KAJ3440927.1"/>
    <property type="molecule type" value="Genomic_DNA"/>
</dbReference>
<name>A0AAV7ZKG4_9EUKA</name>
<dbReference type="InterPro" id="IPR040154">
    <property type="entry name" value="Biotinidase/VNN"/>
</dbReference>
<dbReference type="InterPro" id="IPR036526">
    <property type="entry name" value="C-N_Hydrolase_sf"/>
</dbReference>
<feature type="transmembrane region" description="Helical" evidence="3">
    <location>
        <begin position="36"/>
        <end position="54"/>
    </location>
</feature>
<dbReference type="PROSITE" id="PS50263">
    <property type="entry name" value="CN_HYDROLASE"/>
    <property type="match status" value="1"/>
</dbReference>
<keyword evidence="2" id="KW-0378">Hydrolase</keyword>
<dbReference type="Pfam" id="PF19018">
    <property type="entry name" value="Vanin_C"/>
    <property type="match status" value="1"/>
</dbReference>
<gene>
    <name evidence="5" type="ORF">M0812_12926</name>
</gene>
<dbReference type="PANTHER" id="PTHR10609">
    <property type="entry name" value="BIOTINIDASE-RELATED"/>
    <property type="match status" value="1"/>
</dbReference>
<dbReference type="Gene3D" id="3.60.110.10">
    <property type="entry name" value="Carbon-nitrogen hydrolase"/>
    <property type="match status" value="1"/>
</dbReference>
<dbReference type="Proteomes" id="UP001146793">
    <property type="component" value="Unassembled WGS sequence"/>
</dbReference>
<comment type="similarity">
    <text evidence="1">Belongs to the carbon-nitrogen hydrolase superfamily. BTD/VNN family.</text>
</comment>
<dbReference type="SUPFAM" id="SSF56317">
    <property type="entry name" value="Carbon-nitrogen hydrolase"/>
    <property type="match status" value="1"/>
</dbReference>
<evidence type="ECO:0000313" key="5">
    <source>
        <dbReference type="EMBL" id="KAJ3440927.1"/>
    </source>
</evidence>
<protein>
    <submittedName>
        <fullName evidence="5">Biotinidase-related</fullName>
    </submittedName>
</protein>
<dbReference type="Pfam" id="PF00795">
    <property type="entry name" value="CN_hydrolase"/>
    <property type="match status" value="1"/>
</dbReference>
<dbReference type="InterPro" id="IPR043957">
    <property type="entry name" value="Vanin_C"/>
</dbReference>
<dbReference type="GO" id="GO:0016787">
    <property type="term" value="F:hydrolase activity"/>
    <property type="evidence" value="ECO:0007669"/>
    <property type="project" value="UniProtKB-KW"/>
</dbReference>
<sequence length="552" mass="61774">MITKKRKIESKILIEAVSFFLAFCILIEKHQEMKKILFLIIIQLFYTALTSGTYRASVLEYNTVHVAPSNLVTKSEANTLMEKNIEEFKLYIEQSKLRGSQIMVFPEFSLTGFSGGWTREKLFPYLELLPEITPGDYYCNPCLNRCGSFNLDKDSRILKQLSCVARNYSMVLVVAGLNEYVPCSRDRNQGCPSDGKYQYNTAVAFDEQGYLIAKYHKTHLYVEELKLFDKVSNPQPVYFKTSFGVTFGMIVCFDIMFPNPIVDYVHLGINNFIFSTFWNNVLPTITSSQMELAVSKVARGNLLASNHGDLAEKSSGSGIFTNGEIISFWANPTSKKVSKLLVGDLLKNPIQSSGIQSNQGIADGVGDGGGVVVGNENNNNNNNHAQKTVNIKLDNLVANKKPKFIKFKAEPGNSDTITLENENIQCSLNYKISSNSDSKATETFALFAYQGEVFIKGTSSQYCGLMKCNPDPKKIYDCEIGNTIESNTIFESFQLTTKMSSDKTIFLFASSNGNQLINQNNLETTKNSVKSRSEFETKLLTVTFCGRDWNGF</sequence>
<comment type="caution">
    <text evidence="5">The sequence shown here is derived from an EMBL/GenBank/DDBJ whole genome shotgun (WGS) entry which is preliminary data.</text>
</comment>
<proteinExistence type="inferred from homology"/>
<reference evidence="5" key="1">
    <citation type="submission" date="2022-08" db="EMBL/GenBank/DDBJ databases">
        <title>Novel sulphate-reducing endosymbionts in the free-living metamonad Anaeramoeba.</title>
        <authorList>
            <person name="Jerlstrom-Hultqvist J."/>
            <person name="Cepicka I."/>
            <person name="Gallot-Lavallee L."/>
            <person name="Salas-Leiva D."/>
            <person name="Curtis B.A."/>
            <person name="Zahonova K."/>
            <person name="Pipaliya S."/>
            <person name="Dacks J."/>
            <person name="Roger A.J."/>
        </authorList>
    </citation>
    <scope>NUCLEOTIDE SEQUENCE</scope>
    <source>
        <strain evidence="5">Busselton2</strain>
    </source>
</reference>
<dbReference type="AlphaFoldDB" id="A0AAV7ZKG4"/>
<dbReference type="PANTHER" id="PTHR10609:SF27">
    <property type="entry name" value="CN HYDROLASE DOMAIN-CONTAINING PROTEIN-RELATED"/>
    <property type="match status" value="1"/>
</dbReference>
<evidence type="ECO:0000256" key="3">
    <source>
        <dbReference type="SAM" id="Phobius"/>
    </source>
</evidence>
<accession>A0AAV7ZKG4</accession>